<keyword evidence="2" id="KW-0806">Transcription termination</keyword>
<comment type="caution">
    <text evidence="4">The sequence shown here is derived from an EMBL/GenBank/DDBJ whole genome shotgun (WGS) entry which is preliminary data.</text>
</comment>
<keyword evidence="5" id="KW-1185">Reference proteome</keyword>
<keyword evidence="2" id="KW-0805">Transcription regulation</keyword>
<gene>
    <name evidence="4" type="ORF">G2W53_006336</name>
</gene>
<keyword evidence="3" id="KW-0809">Transit peptide</keyword>
<evidence type="ECO:0000313" key="4">
    <source>
        <dbReference type="EMBL" id="KAF7837854.1"/>
    </source>
</evidence>
<evidence type="ECO:0000256" key="3">
    <source>
        <dbReference type="ARBA" id="ARBA00022946"/>
    </source>
</evidence>
<evidence type="ECO:0000313" key="5">
    <source>
        <dbReference type="Proteomes" id="UP000634136"/>
    </source>
</evidence>
<dbReference type="GO" id="GO:0003676">
    <property type="term" value="F:nucleic acid binding"/>
    <property type="evidence" value="ECO:0007669"/>
    <property type="project" value="InterPro"/>
</dbReference>
<dbReference type="AlphaFoldDB" id="A0A835CCW6"/>
<proteinExistence type="inferred from homology"/>
<evidence type="ECO:0000256" key="2">
    <source>
        <dbReference type="ARBA" id="ARBA00022472"/>
    </source>
</evidence>
<dbReference type="SMART" id="SM00733">
    <property type="entry name" value="Mterf"/>
    <property type="match status" value="6"/>
</dbReference>
<organism evidence="4 5">
    <name type="scientific">Senna tora</name>
    <dbReference type="NCBI Taxonomy" id="362788"/>
    <lineage>
        <taxon>Eukaryota</taxon>
        <taxon>Viridiplantae</taxon>
        <taxon>Streptophyta</taxon>
        <taxon>Embryophyta</taxon>
        <taxon>Tracheophyta</taxon>
        <taxon>Spermatophyta</taxon>
        <taxon>Magnoliopsida</taxon>
        <taxon>eudicotyledons</taxon>
        <taxon>Gunneridae</taxon>
        <taxon>Pentapetalae</taxon>
        <taxon>rosids</taxon>
        <taxon>fabids</taxon>
        <taxon>Fabales</taxon>
        <taxon>Fabaceae</taxon>
        <taxon>Caesalpinioideae</taxon>
        <taxon>Cassia clade</taxon>
        <taxon>Senna</taxon>
    </lineage>
</organism>
<evidence type="ECO:0000256" key="1">
    <source>
        <dbReference type="ARBA" id="ARBA00007692"/>
    </source>
</evidence>
<keyword evidence="2" id="KW-0804">Transcription</keyword>
<dbReference type="PANTHER" id="PTHR13068:SF166">
    <property type="entry name" value="TRANSCRIPTION TERMINATION FACTOR MTERF15, MITOCHONDRIAL-LIKE"/>
    <property type="match status" value="1"/>
</dbReference>
<name>A0A835CCW6_9FABA</name>
<dbReference type="EMBL" id="JAAIUW010000003">
    <property type="protein sequence ID" value="KAF7837854.1"/>
    <property type="molecule type" value="Genomic_DNA"/>
</dbReference>
<protein>
    <submittedName>
        <fullName evidence="4">Transcription termination factor like</fullName>
    </submittedName>
</protein>
<sequence length="379" mass="43163">MALFNCYREATLYLSRIATTSLTPILCSIAHNNSYSTSTSEPLSSTANYLVSNLGCSQEIASQVSKHVRFEKPDKSDSVLTLFRSYGFSNSQISQMINARPRLLVAKAHKTILPKLEFLRSKGASMSELVHIVSLNPSFLLRSLENCIVPSYDLFKKIFQSDERTMELIKRQVSIISDSRVANNAAMLLDDGVPESKVALLLLRKPLSVNLQSETFKKVVEEVKELGFNPLKSDFVIALHIKIIMSESSWKRKIDLFKRWGWSEDAIVSAFSKHPWCMVVSEGKIEKIMEFFVISKGWDSMEIAKYPKLLSYSLQKRILPRVSVIQFLQSNGLIRKNARHYAAFLMPEKLFVQQYVDSFKDNAPQLLKLYAKEQNVSKK</sequence>
<dbReference type="Proteomes" id="UP000634136">
    <property type="component" value="Unassembled WGS sequence"/>
</dbReference>
<dbReference type="Pfam" id="PF02536">
    <property type="entry name" value="mTERF"/>
    <property type="match status" value="1"/>
</dbReference>
<dbReference type="InterPro" id="IPR038538">
    <property type="entry name" value="MTERF_sf"/>
</dbReference>
<dbReference type="OrthoDB" id="637682at2759"/>
<dbReference type="InterPro" id="IPR003690">
    <property type="entry name" value="MTERF"/>
</dbReference>
<dbReference type="FunFam" id="1.25.70.10:FF:000001">
    <property type="entry name" value="Mitochondrial transcription termination factor-like"/>
    <property type="match status" value="1"/>
</dbReference>
<reference evidence="4" key="1">
    <citation type="submission" date="2020-09" db="EMBL/GenBank/DDBJ databases">
        <title>Genome-Enabled Discovery of Anthraquinone Biosynthesis in Senna tora.</title>
        <authorList>
            <person name="Kang S.-H."/>
            <person name="Pandey R.P."/>
            <person name="Lee C.-M."/>
            <person name="Sim J.-S."/>
            <person name="Jeong J.-T."/>
            <person name="Choi B.-S."/>
            <person name="Jung M."/>
            <person name="Ginzburg D."/>
            <person name="Zhao K."/>
            <person name="Won S.Y."/>
            <person name="Oh T.-J."/>
            <person name="Yu Y."/>
            <person name="Kim N.-H."/>
            <person name="Lee O.R."/>
            <person name="Lee T.-H."/>
            <person name="Bashyal P."/>
            <person name="Kim T.-S."/>
            <person name="Lee W.-H."/>
            <person name="Kawkins C."/>
            <person name="Kim C.-K."/>
            <person name="Kim J.S."/>
            <person name="Ahn B.O."/>
            <person name="Rhee S.Y."/>
            <person name="Sohng J.K."/>
        </authorList>
    </citation>
    <scope>NUCLEOTIDE SEQUENCE</scope>
    <source>
        <tissue evidence="4">Leaf</tissue>
    </source>
</reference>
<comment type="similarity">
    <text evidence="1">Belongs to the mTERF family.</text>
</comment>
<accession>A0A835CCW6</accession>
<dbReference type="PANTHER" id="PTHR13068">
    <property type="entry name" value="CGI-12 PROTEIN-RELATED"/>
    <property type="match status" value="1"/>
</dbReference>
<dbReference type="Gene3D" id="1.25.70.10">
    <property type="entry name" value="Transcription termination factor 3, mitochondrial"/>
    <property type="match status" value="1"/>
</dbReference>
<dbReference type="GO" id="GO:0006353">
    <property type="term" value="P:DNA-templated transcription termination"/>
    <property type="evidence" value="ECO:0007669"/>
    <property type="project" value="UniProtKB-KW"/>
</dbReference>